<accession>A0ABT1XTL6</accession>
<gene>
    <name evidence="5" type="ORF">NSO95_13570</name>
</gene>
<evidence type="ECO:0000256" key="2">
    <source>
        <dbReference type="ARBA" id="ARBA00023125"/>
    </source>
</evidence>
<evidence type="ECO:0000313" key="5">
    <source>
        <dbReference type="EMBL" id="MCR2834972.1"/>
    </source>
</evidence>
<dbReference type="Pfam" id="PF13545">
    <property type="entry name" value="HTH_Crp_2"/>
    <property type="match status" value="1"/>
</dbReference>
<dbReference type="RefSeq" id="WP_257596839.1">
    <property type="nucleotide sequence ID" value="NZ_JANKHH010000007.1"/>
</dbReference>
<dbReference type="Pfam" id="PF00027">
    <property type="entry name" value="cNMP_binding"/>
    <property type="match status" value="1"/>
</dbReference>
<keyword evidence="6" id="KW-1185">Reference proteome</keyword>
<dbReference type="PROSITE" id="PS51063">
    <property type="entry name" value="HTH_CRP_2"/>
    <property type="match status" value="1"/>
</dbReference>
<dbReference type="SUPFAM" id="SSF51206">
    <property type="entry name" value="cAMP-binding domain-like"/>
    <property type="match status" value="1"/>
</dbReference>
<dbReference type="InterPro" id="IPR000595">
    <property type="entry name" value="cNMP-bd_dom"/>
</dbReference>
<name>A0ABT1XTL6_9SPHN</name>
<dbReference type="InterPro" id="IPR012318">
    <property type="entry name" value="HTH_CRP"/>
</dbReference>
<dbReference type="SUPFAM" id="SSF46785">
    <property type="entry name" value="Winged helix' DNA-binding domain"/>
    <property type="match status" value="1"/>
</dbReference>
<dbReference type="InterPro" id="IPR036390">
    <property type="entry name" value="WH_DNA-bd_sf"/>
</dbReference>
<dbReference type="Gene3D" id="2.60.120.10">
    <property type="entry name" value="Jelly Rolls"/>
    <property type="match status" value="1"/>
</dbReference>
<organism evidence="5 6">
    <name type="scientific">Parerythrobacter lacustris</name>
    <dbReference type="NCBI Taxonomy" id="2969984"/>
    <lineage>
        <taxon>Bacteria</taxon>
        <taxon>Pseudomonadati</taxon>
        <taxon>Pseudomonadota</taxon>
        <taxon>Alphaproteobacteria</taxon>
        <taxon>Sphingomonadales</taxon>
        <taxon>Erythrobacteraceae</taxon>
        <taxon>Parerythrobacter</taxon>
    </lineage>
</organism>
<keyword evidence="1" id="KW-0805">Transcription regulation</keyword>
<comment type="caution">
    <text evidence="5">The sequence shown here is derived from an EMBL/GenBank/DDBJ whole genome shotgun (WGS) entry which is preliminary data.</text>
</comment>
<evidence type="ECO:0000259" key="4">
    <source>
        <dbReference type="PROSITE" id="PS51063"/>
    </source>
</evidence>
<keyword evidence="2" id="KW-0238">DNA-binding</keyword>
<proteinExistence type="predicted"/>
<feature type="domain" description="HTH crp-type" evidence="4">
    <location>
        <begin position="145"/>
        <end position="219"/>
    </location>
</feature>
<evidence type="ECO:0000256" key="1">
    <source>
        <dbReference type="ARBA" id="ARBA00023015"/>
    </source>
</evidence>
<dbReference type="SMART" id="SM00419">
    <property type="entry name" value="HTH_CRP"/>
    <property type="match status" value="1"/>
</dbReference>
<dbReference type="EMBL" id="JANKHH010000007">
    <property type="protein sequence ID" value="MCR2834972.1"/>
    <property type="molecule type" value="Genomic_DNA"/>
</dbReference>
<dbReference type="InterPro" id="IPR014710">
    <property type="entry name" value="RmlC-like_jellyroll"/>
</dbReference>
<protein>
    <submittedName>
        <fullName evidence="5">Crp/Fnr family transcriptional regulator</fullName>
    </submittedName>
</protein>
<evidence type="ECO:0000256" key="3">
    <source>
        <dbReference type="ARBA" id="ARBA00023163"/>
    </source>
</evidence>
<dbReference type="CDD" id="cd00038">
    <property type="entry name" value="CAP_ED"/>
    <property type="match status" value="1"/>
</dbReference>
<reference evidence="5 6" key="1">
    <citation type="submission" date="2022-08" db="EMBL/GenBank/DDBJ databases">
        <title>Polyphasic taxonomy analysis of Qipengyuania sp.RS5-5.</title>
        <authorList>
            <person name="Xamxidin M."/>
            <person name="Wu M."/>
        </authorList>
    </citation>
    <scope>NUCLEOTIDE SEQUENCE [LARGE SCALE GENOMIC DNA]</scope>
    <source>
        <strain evidence="5 6">RS5-5</strain>
    </source>
</reference>
<sequence length="243" mass="26665">MRDVLAKYGRIVPLRPDEEATIRNLSTTKRHYAAGTALVIGELDEPDQLFIVDKGCLFASVDLPGGDRAITRLYFPGDIVGTANIPFDRATHNITTSSAADLFIFPRRKLVEAFSTMPRIAAVFYTFAAMENAILTDRLVSVGRTRGLARLAALILEIDARQGLLHTPPGSRFSLGLTQAQIADAIGLTDVQVNRLLRELVEGGTISRHGKAIEILDKPALIEIGQFTDRYADLDLGWFTEDV</sequence>
<dbReference type="CDD" id="cd00092">
    <property type="entry name" value="HTH_CRP"/>
    <property type="match status" value="1"/>
</dbReference>
<dbReference type="InterPro" id="IPR018490">
    <property type="entry name" value="cNMP-bd_dom_sf"/>
</dbReference>
<keyword evidence="3" id="KW-0804">Transcription</keyword>
<evidence type="ECO:0000313" key="6">
    <source>
        <dbReference type="Proteomes" id="UP001206067"/>
    </source>
</evidence>
<dbReference type="Proteomes" id="UP001206067">
    <property type="component" value="Unassembled WGS sequence"/>
</dbReference>